<dbReference type="InterPro" id="IPR001045">
    <property type="entry name" value="Spermi_synthase"/>
</dbReference>
<accession>A0A642VBR3</accession>
<proteinExistence type="inferred from homology"/>
<dbReference type="Pfam" id="PF17284">
    <property type="entry name" value="Spermine_synt_N"/>
    <property type="match status" value="1"/>
</dbReference>
<keyword evidence="7" id="KW-1185">Reference proteome</keyword>
<reference evidence="6" key="1">
    <citation type="journal article" date="2019" name="G3 (Bethesda)">
        <title>Genome Assemblies of Two Rare Opportunistic Yeast Pathogens: Diutina rugosa (syn. Candida rugosa) and Trichomonascus ciferrii (syn. Candida ciferrii).</title>
        <authorList>
            <person name="Mixao V."/>
            <person name="Saus E."/>
            <person name="Hansen A.P."/>
            <person name="Lass-Florl C."/>
            <person name="Gabaldon T."/>
        </authorList>
    </citation>
    <scope>NUCLEOTIDE SEQUENCE</scope>
    <source>
        <strain evidence="6">CBS 4856</strain>
    </source>
</reference>
<gene>
    <name evidence="6" type="ORF">TRICI_000789</name>
</gene>
<dbReference type="GO" id="GO:0008295">
    <property type="term" value="P:spermidine biosynthetic process"/>
    <property type="evidence" value="ECO:0007669"/>
    <property type="project" value="TreeGrafter"/>
</dbReference>
<dbReference type="NCBIfam" id="NF037959">
    <property type="entry name" value="MFS_SpdSyn"/>
    <property type="match status" value="1"/>
</dbReference>
<dbReference type="GO" id="GO:0005829">
    <property type="term" value="C:cytosol"/>
    <property type="evidence" value="ECO:0007669"/>
    <property type="project" value="TreeGrafter"/>
</dbReference>
<dbReference type="OrthoDB" id="38125at2759"/>
<dbReference type="PANTHER" id="PTHR11558:SF11">
    <property type="entry name" value="SPERMIDINE SYNTHASE"/>
    <property type="match status" value="1"/>
</dbReference>
<dbReference type="GO" id="GO:0004766">
    <property type="term" value="F:spermidine synthase activity"/>
    <property type="evidence" value="ECO:0007669"/>
    <property type="project" value="TreeGrafter"/>
</dbReference>
<evidence type="ECO:0000313" key="7">
    <source>
        <dbReference type="Proteomes" id="UP000761534"/>
    </source>
</evidence>
<dbReference type="InterPro" id="IPR037163">
    <property type="entry name" value="Spermidine_synt_N_sf"/>
</dbReference>
<dbReference type="InterPro" id="IPR029063">
    <property type="entry name" value="SAM-dependent_MTases_sf"/>
</dbReference>
<comment type="similarity">
    <text evidence="1 4">Belongs to the spermidine/spermine synthase family.</text>
</comment>
<dbReference type="NCBIfam" id="TIGR00417">
    <property type="entry name" value="speE"/>
    <property type="match status" value="1"/>
</dbReference>
<sequence length="281" mass="32043">MLSSFVNDGWPGQAFKLKVDKILHVEQSDFQNVLVFKSTDYGNVLVLDGVVQATERDEFAYQEMITHVALNNHPNPKRVLVIGGGDGGVLREIVKHDCVEEAILVEIDECVVKVSKLYLPDMSKGFDHPRVQVQIRDGFEYLRSIRNEFDVIITDSSDPDGPAEQLFEKSYFEMMEQALTEKGVYIMQASENVWLKLNVLKHLKTACKEVFPSVEYTHACVPTYTSGQLGLMVCSKDPQNNLKLPTRSWDPEIEKSINKYYNRELHEASFHLPTFARKVLN</sequence>
<dbReference type="VEuPathDB" id="FungiDB:TRICI_000789"/>
<dbReference type="Gene3D" id="3.40.50.150">
    <property type="entry name" value="Vaccinia Virus protein VP39"/>
    <property type="match status" value="1"/>
</dbReference>
<dbReference type="AlphaFoldDB" id="A0A642VBR3"/>
<dbReference type="CDD" id="cd02440">
    <property type="entry name" value="AdoMet_MTases"/>
    <property type="match status" value="1"/>
</dbReference>
<keyword evidence="3" id="KW-0620">Polyamine biosynthesis</keyword>
<evidence type="ECO:0000256" key="3">
    <source>
        <dbReference type="PROSITE-ProRule" id="PRU00354"/>
    </source>
</evidence>
<dbReference type="InterPro" id="IPR035246">
    <property type="entry name" value="Spermidine_synt_N"/>
</dbReference>
<keyword evidence="2 3" id="KW-0808">Transferase</keyword>
<dbReference type="InterPro" id="IPR030373">
    <property type="entry name" value="PABS_CS"/>
</dbReference>
<dbReference type="Pfam" id="PF01564">
    <property type="entry name" value="Spermine_synth"/>
    <property type="match status" value="1"/>
</dbReference>
<feature type="active site" description="Proton acceptor" evidence="3">
    <location>
        <position position="155"/>
    </location>
</feature>
<evidence type="ECO:0000313" key="6">
    <source>
        <dbReference type="EMBL" id="KAA8917117.1"/>
    </source>
</evidence>
<protein>
    <recommendedName>
        <fullName evidence="5">PABS domain-containing protein</fullName>
    </recommendedName>
</protein>
<dbReference type="NCBIfam" id="NF002010">
    <property type="entry name" value="PRK00811.1"/>
    <property type="match status" value="1"/>
</dbReference>
<dbReference type="PROSITE" id="PS51006">
    <property type="entry name" value="PABS_2"/>
    <property type="match status" value="1"/>
</dbReference>
<dbReference type="FunFam" id="3.40.50.150:FF:000013">
    <property type="entry name" value="Spermidine synthase"/>
    <property type="match status" value="1"/>
</dbReference>
<dbReference type="PANTHER" id="PTHR11558">
    <property type="entry name" value="SPERMIDINE/SPERMINE SYNTHASE"/>
    <property type="match status" value="1"/>
</dbReference>
<evidence type="ECO:0000259" key="5">
    <source>
        <dbReference type="PROSITE" id="PS51006"/>
    </source>
</evidence>
<evidence type="ECO:0000256" key="4">
    <source>
        <dbReference type="RuleBase" id="RU003836"/>
    </source>
</evidence>
<dbReference type="InterPro" id="IPR030374">
    <property type="entry name" value="PABS"/>
</dbReference>
<dbReference type="SUPFAM" id="SSF53335">
    <property type="entry name" value="S-adenosyl-L-methionine-dependent methyltransferases"/>
    <property type="match status" value="1"/>
</dbReference>
<dbReference type="HAMAP" id="MF_00198">
    <property type="entry name" value="Spermidine_synth"/>
    <property type="match status" value="1"/>
</dbReference>
<feature type="domain" description="PABS" evidence="5">
    <location>
        <begin position="1"/>
        <end position="236"/>
    </location>
</feature>
<dbReference type="Gene3D" id="2.30.140.10">
    <property type="entry name" value="Spermidine synthase, tetramerisation domain"/>
    <property type="match status" value="1"/>
</dbReference>
<dbReference type="Proteomes" id="UP000761534">
    <property type="component" value="Unassembled WGS sequence"/>
</dbReference>
<comment type="caution">
    <text evidence="6">The sequence shown here is derived from an EMBL/GenBank/DDBJ whole genome shotgun (WGS) entry which is preliminary data.</text>
</comment>
<dbReference type="PROSITE" id="PS01330">
    <property type="entry name" value="PABS_1"/>
    <property type="match status" value="1"/>
</dbReference>
<name>A0A642VBR3_9ASCO</name>
<evidence type="ECO:0000256" key="1">
    <source>
        <dbReference type="ARBA" id="ARBA00007867"/>
    </source>
</evidence>
<evidence type="ECO:0000256" key="2">
    <source>
        <dbReference type="ARBA" id="ARBA00022679"/>
    </source>
</evidence>
<organism evidence="6 7">
    <name type="scientific">Trichomonascus ciferrii</name>
    <dbReference type="NCBI Taxonomy" id="44093"/>
    <lineage>
        <taxon>Eukaryota</taxon>
        <taxon>Fungi</taxon>
        <taxon>Dikarya</taxon>
        <taxon>Ascomycota</taxon>
        <taxon>Saccharomycotina</taxon>
        <taxon>Dipodascomycetes</taxon>
        <taxon>Dipodascales</taxon>
        <taxon>Trichomonascaceae</taxon>
        <taxon>Trichomonascus</taxon>
        <taxon>Trichomonascus ciferrii complex</taxon>
    </lineage>
</organism>
<dbReference type="EMBL" id="SWFS01000066">
    <property type="protein sequence ID" value="KAA8917117.1"/>
    <property type="molecule type" value="Genomic_DNA"/>
</dbReference>